<dbReference type="GO" id="GO:0004252">
    <property type="term" value="F:serine-type endopeptidase activity"/>
    <property type="evidence" value="ECO:0007669"/>
    <property type="project" value="InterPro"/>
</dbReference>
<proteinExistence type="inferred from homology"/>
<dbReference type="PRINTS" id="PR00834">
    <property type="entry name" value="PROTEASES2C"/>
</dbReference>
<dbReference type="Pfam" id="PF13181">
    <property type="entry name" value="TPR_8"/>
    <property type="match status" value="1"/>
</dbReference>
<keyword evidence="3" id="KW-0378">Hydrolase</keyword>
<protein>
    <submittedName>
        <fullName evidence="5">Serine protease</fullName>
    </submittedName>
</protein>
<dbReference type="InterPro" id="IPR043504">
    <property type="entry name" value="Peptidase_S1_PA_chymotrypsin"/>
</dbReference>
<dbReference type="PANTHER" id="PTHR43343">
    <property type="entry name" value="PEPTIDASE S12"/>
    <property type="match status" value="1"/>
</dbReference>
<accession>A0AAX1EZ55</accession>
<keyword evidence="2 5" id="KW-0645">Protease</keyword>
<dbReference type="SMART" id="SM00028">
    <property type="entry name" value="TPR"/>
    <property type="match status" value="1"/>
</dbReference>
<feature type="repeat" description="TPR" evidence="4">
    <location>
        <begin position="260"/>
        <end position="293"/>
    </location>
</feature>
<dbReference type="Proteomes" id="UP000314901">
    <property type="component" value="Chromosome"/>
</dbReference>
<dbReference type="KEGG" id="muv:FIT94_03300"/>
<keyword evidence="4" id="KW-0802">TPR repeat</keyword>
<dbReference type="InterPro" id="IPR051201">
    <property type="entry name" value="Chloro_Bact_Ser_Proteases"/>
</dbReference>
<evidence type="ECO:0000256" key="4">
    <source>
        <dbReference type="PROSITE-ProRule" id="PRU00339"/>
    </source>
</evidence>
<dbReference type="InterPro" id="IPR009003">
    <property type="entry name" value="Peptidase_S1_PA"/>
</dbReference>
<dbReference type="SUPFAM" id="SSF50494">
    <property type="entry name" value="Trypsin-like serine proteases"/>
    <property type="match status" value="1"/>
</dbReference>
<evidence type="ECO:0000313" key="6">
    <source>
        <dbReference type="Proteomes" id="UP000314901"/>
    </source>
</evidence>
<evidence type="ECO:0000313" key="5">
    <source>
        <dbReference type="EMBL" id="QDC41100.1"/>
    </source>
</evidence>
<dbReference type="AlphaFoldDB" id="A0AAX1EZ55"/>
<gene>
    <name evidence="5" type="ORF">FIT94_03300</name>
</gene>
<sequence>MYPLFKFISLVLVSIFLYSGNAWSLNKDQLMSSFFSVVMIRGYNDAGGLAYGSGVVVGDNQVITNCHVLRKTKQPWVSQGEETYSVTAVKADHWHDLCLVTTFGMATKPVLIGKSTDLKKGQGVIAIGHSNGAPAPLTSAGVVKSTYDLDQGKIILSTAQFRMGASGSGLFDTEGRLIGINTFKTSGRNSFYYALPIEWLNALKNKPNETTFPVVGKALWEEEENKKPLFLQIAIPTIKEDWKKLLDISLEWTKKENNNAEAWFELGLANERLKDLNAAETAYRRSIMLDDQNTDALLRLGFIAKSKDDKKEIKAIQEKISKINPDLLEDYYKLVGCSKTCE</sequence>
<reference evidence="5 6" key="1">
    <citation type="journal article" date="2019" name="ISME J.">
        <title>Evolution in action: habitat transition from sediment to the pelagial leads to genome streamlining in Methylophilaceae.</title>
        <authorList>
            <person name="Salcher M."/>
            <person name="Schaefle D."/>
            <person name="Kaspar M."/>
            <person name="Neuenschwander S.M."/>
            <person name="Ghai R."/>
        </authorList>
    </citation>
    <scope>NUCLEOTIDE SEQUENCE [LARGE SCALE GENOMIC DNA]</scope>
    <source>
        <strain evidence="5 6">MMS-RVI-51</strain>
    </source>
</reference>
<dbReference type="InterPro" id="IPR019734">
    <property type="entry name" value="TPR_rpt"/>
</dbReference>
<dbReference type="Pfam" id="PF13365">
    <property type="entry name" value="Trypsin_2"/>
    <property type="match status" value="1"/>
</dbReference>
<dbReference type="InterPro" id="IPR011990">
    <property type="entry name" value="TPR-like_helical_dom_sf"/>
</dbReference>
<dbReference type="Gene3D" id="1.25.40.10">
    <property type="entry name" value="Tetratricopeptide repeat domain"/>
    <property type="match status" value="1"/>
</dbReference>
<dbReference type="InterPro" id="IPR001940">
    <property type="entry name" value="Peptidase_S1C"/>
</dbReference>
<comment type="similarity">
    <text evidence="1">Belongs to the peptidase S1C family.</text>
</comment>
<dbReference type="PROSITE" id="PS50005">
    <property type="entry name" value="TPR"/>
    <property type="match status" value="1"/>
</dbReference>
<dbReference type="Gene3D" id="2.40.10.10">
    <property type="entry name" value="Trypsin-like serine proteases"/>
    <property type="match status" value="2"/>
</dbReference>
<organism evidence="5 6">
    <name type="scientific">Candidatus Methylopumilus universalis</name>
    <dbReference type="NCBI Taxonomy" id="2588536"/>
    <lineage>
        <taxon>Bacteria</taxon>
        <taxon>Pseudomonadati</taxon>
        <taxon>Pseudomonadota</taxon>
        <taxon>Betaproteobacteria</taxon>
        <taxon>Nitrosomonadales</taxon>
        <taxon>Methylophilaceae</taxon>
        <taxon>Candidatus Methylopumilus</taxon>
    </lineage>
</organism>
<dbReference type="GO" id="GO:0006508">
    <property type="term" value="P:proteolysis"/>
    <property type="evidence" value="ECO:0007669"/>
    <property type="project" value="UniProtKB-KW"/>
</dbReference>
<evidence type="ECO:0000256" key="2">
    <source>
        <dbReference type="ARBA" id="ARBA00022670"/>
    </source>
</evidence>
<dbReference type="SUPFAM" id="SSF48452">
    <property type="entry name" value="TPR-like"/>
    <property type="match status" value="1"/>
</dbReference>
<evidence type="ECO:0000256" key="3">
    <source>
        <dbReference type="ARBA" id="ARBA00022801"/>
    </source>
</evidence>
<evidence type="ECO:0000256" key="1">
    <source>
        <dbReference type="ARBA" id="ARBA00010541"/>
    </source>
</evidence>
<dbReference type="PANTHER" id="PTHR43343:SF3">
    <property type="entry name" value="PROTEASE DO-LIKE 8, CHLOROPLASTIC"/>
    <property type="match status" value="1"/>
</dbReference>
<name>A0AAX1EZ55_9PROT</name>
<dbReference type="EMBL" id="CP040953">
    <property type="protein sequence ID" value="QDC41100.1"/>
    <property type="molecule type" value="Genomic_DNA"/>
</dbReference>